<comment type="caution">
    <text evidence="2">The sequence shown here is derived from an EMBL/GenBank/DDBJ whole genome shotgun (WGS) entry which is preliminary data.</text>
</comment>
<evidence type="ECO:0000256" key="1">
    <source>
        <dbReference type="SAM" id="MobiDB-lite"/>
    </source>
</evidence>
<accession>A0A8H7WEG6</accession>
<evidence type="ECO:0000313" key="3">
    <source>
        <dbReference type="Proteomes" id="UP000664132"/>
    </source>
</evidence>
<dbReference type="OrthoDB" id="3543159at2759"/>
<dbReference type="Proteomes" id="UP000664132">
    <property type="component" value="Unassembled WGS sequence"/>
</dbReference>
<name>A0A8H7WEG6_9HELO</name>
<protein>
    <submittedName>
        <fullName evidence="2">Uncharacterized protein</fullName>
    </submittedName>
</protein>
<keyword evidence="3" id="KW-1185">Reference proteome</keyword>
<feature type="region of interest" description="Disordered" evidence="1">
    <location>
        <begin position="157"/>
        <end position="185"/>
    </location>
</feature>
<proteinExistence type="predicted"/>
<dbReference type="AlphaFoldDB" id="A0A8H7WEG6"/>
<feature type="compositionally biased region" description="Basic and acidic residues" evidence="1">
    <location>
        <begin position="169"/>
        <end position="185"/>
    </location>
</feature>
<gene>
    <name evidence="2" type="ORF">IFR04_003609</name>
</gene>
<sequence>MSYITPPDIGRIEGMVGAPAPKLPNTSAWTWFCCACSRANQRPKESDKYSICRSCQHERCRSCNIRWNNRTISQVYYKRAYDRTTAFTDGKYTPKTYYRLEQEDEDEAAKHGLETMWGKNARLKREEAEMWALAEKLVEEEEAEKARLRGGPAVSALRCLGDGGSSGLESRESGASEESVKGDGDDVVSKVKRLVI</sequence>
<reference evidence="2" key="1">
    <citation type="submission" date="2021-02" db="EMBL/GenBank/DDBJ databases">
        <title>Genome sequence Cadophora malorum strain M34.</title>
        <authorList>
            <person name="Stefanovic E."/>
            <person name="Vu D."/>
            <person name="Scully C."/>
            <person name="Dijksterhuis J."/>
            <person name="Roader J."/>
            <person name="Houbraken J."/>
        </authorList>
    </citation>
    <scope>NUCLEOTIDE SEQUENCE</scope>
    <source>
        <strain evidence="2">M34</strain>
    </source>
</reference>
<organism evidence="2 3">
    <name type="scientific">Cadophora malorum</name>
    <dbReference type="NCBI Taxonomy" id="108018"/>
    <lineage>
        <taxon>Eukaryota</taxon>
        <taxon>Fungi</taxon>
        <taxon>Dikarya</taxon>
        <taxon>Ascomycota</taxon>
        <taxon>Pezizomycotina</taxon>
        <taxon>Leotiomycetes</taxon>
        <taxon>Helotiales</taxon>
        <taxon>Ploettnerulaceae</taxon>
        <taxon>Cadophora</taxon>
    </lineage>
</organism>
<dbReference type="EMBL" id="JAFJYH010000037">
    <property type="protein sequence ID" value="KAG4423243.1"/>
    <property type="molecule type" value="Genomic_DNA"/>
</dbReference>
<evidence type="ECO:0000313" key="2">
    <source>
        <dbReference type="EMBL" id="KAG4423243.1"/>
    </source>
</evidence>